<dbReference type="PANTHER" id="PTHR37941">
    <property type="entry name" value="FUMARASE E-RELATED"/>
    <property type="match status" value="1"/>
</dbReference>
<dbReference type="STRING" id="1860102.ACCAA_720035"/>
<protein>
    <submittedName>
        <fullName evidence="1">Uncharacterized protein</fullName>
    </submittedName>
</protein>
<accession>A0A1A8XY28</accession>
<gene>
    <name evidence="1" type="ORF">ACCAA_720035</name>
</gene>
<dbReference type="SUPFAM" id="SSF158668">
    <property type="entry name" value="MtlR-like"/>
    <property type="match status" value="1"/>
</dbReference>
<name>A0A1A8XY28_9PROT</name>
<proteinExistence type="predicted"/>
<evidence type="ECO:0000313" key="1">
    <source>
        <dbReference type="EMBL" id="SBT09562.1"/>
    </source>
</evidence>
<reference evidence="1 2" key="1">
    <citation type="submission" date="2016-06" db="EMBL/GenBank/DDBJ databases">
        <authorList>
            <person name="Kjaerup R.B."/>
            <person name="Dalgaard T.S."/>
            <person name="Juul-Madsen H.R."/>
        </authorList>
    </citation>
    <scope>NUCLEOTIDE SEQUENCE [LARGE SCALE GENOMIC DNA]</scope>
    <source>
        <strain evidence="1">3</strain>
    </source>
</reference>
<organism evidence="1 2">
    <name type="scientific">Candidatus Accumulibacter aalborgensis</name>
    <dbReference type="NCBI Taxonomy" id="1860102"/>
    <lineage>
        <taxon>Bacteria</taxon>
        <taxon>Pseudomonadati</taxon>
        <taxon>Pseudomonadota</taxon>
        <taxon>Betaproteobacteria</taxon>
        <taxon>Candidatus Accumulibacter</taxon>
    </lineage>
</organism>
<dbReference type="RefSeq" id="WP_245754691.1">
    <property type="nucleotide sequence ID" value="NZ_FLQX01000152.1"/>
</dbReference>
<dbReference type="Proteomes" id="UP000199169">
    <property type="component" value="Unassembled WGS sequence"/>
</dbReference>
<keyword evidence="2" id="KW-1185">Reference proteome</keyword>
<dbReference type="AlphaFoldDB" id="A0A1A8XY28"/>
<sequence length="160" mass="17461">MVVELNSQTDRGAAIIGVAWVEEELQSAIESFLEQDKKAWDRLFGRSGALGTLSAKIGLTRLLGMCSKTIASDLPILRDVRNEFAHIVAARDHSGLTFNSPHIADKCLALKCVAHESIADPRRAFVRACAILNADFYLHRFFGQKVSSGGLIHAKIETGV</sequence>
<dbReference type="GO" id="GO:0045892">
    <property type="term" value="P:negative regulation of DNA-templated transcription"/>
    <property type="evidence" value="ECO:0007669"/>
    <property type="project" value="TreeGrafter"/>
</dbReference>
<dbReference type="InterPro" id="IPR038026">
    <property type="entry name" value="MtlR-like_sf"/>
</dbReference>
<dbReference type="EMBL" id="FLQX01000152">
    <property type="protein sequence ID" value="SBT09562.1"/>
    <property type="molecule type" value="Genomic_DNA"/>
</dbReference>
<evidence type="ECO:0000313" key="2">
    <source>
        <dbReference type="Proteomes" id="UP000199169"/>
    </source>
</evidence>
<dbReference type="PANTHER" id="PTHR37941:SF1">
    <property type="entry name" value="FUMARASE E-RELATED"/>
    <property type="match status" value="1"/>
</dbReference>
<dbReference type="Gene3D" id="1.20.120.330">
    <property type="entry name" value="Nucleotidyltransferases domain 2"/>
    <property type="match status" value="1"/>
</dbReference>
<dbReference type="InterPro" id="IPR007761">
    <property type="entry name" value="MtlR-like"/>
</dbReference>